<organism evidence="2">
    <name type="scientific">Lucinella divaricata</name>
    <dbReference type="NCBI Taxonomy" id="406540"/>
    <lineage>
        <taxon>Eukaryota</taxon>
        <taxon>Metazoa</taxon>
        <taxon>Spiralia</taxon>
        <taxon>Lophotrochozoa</taxon>
        <taxon>Mollusca</taxon>
        <taxon>Bivalvia</taxon>
        <taxon>Autobranchia</taxon>
        <taxon>Heteroconchia</taxon>
        <taxon>Euheterodonta</taxon>
        <taxon>Imparidentia</taxon>
        <taxon>Lucinida</taxon>
        <taxon>Lucinoidea</taxon>
        <taxon>Lucinidae</taxon>
        <taxon>Lucinella</taxon>
    </lineage>
</organism>
<protein>
    <submittedName>
        <fullName evidence="2">NADH dehydrogenase subunit 6</fullName>
    </submittedName>
</protein>
<dbReference type="CTD" id="4541"/>
<keyword evidence="1" id="KW-1133">Transmembrane helix</keyword>
<reference evidence="2" key="1">
    <citation type="submission" date="2006-10" db="EMBL/GenBank/DDBJ databases">
        <title>The complete sequences and gene organization of the mitochondrial genomes of the heterodont bivalves Loripes lacteus and Lucinella divaricata.</title>
        <authorList>
            <person name="Dreyer H."/>
            <person name="Steiner G."/>
            <person name="Satler M."/>
        </authorList>
    </citation>
    <scope>NUCLEOTIDE SEQUENCE</scope>
</reference>
<sequence>MWLVVGVLLGILSLIIYSEHPISVGLWFIMYSFMVAIWVGVEWSSYVGYLMFFVYVGALLVMFCMVVMLTPNPVFRVVPFVGLFPLGNSLAGGEGFNVFKSFGGEIFDGGIYNGLGTYDSVGWGVILVWLSLLLLLSMISVISMCKWSDGPLVRFNSKNF</sequence>
<feature type="transmembrane region" description="Helical" evidence="1">
    <location>
        <begin position="121"/>
        <end position="145"/>
    </location>
</feature>
<dbReference type="AlphaFoldDB" id="C9V3M9"/>
<dbReference type="GeneID" id="8457914"/>
<keyword evidence="2" id="KW-0496">Mitochondrion</keyword>
<accession>C9V3M9</accession>
<evidence type="ECO:0000313" key="2">
    <source>
        <dbReference type="EMBL" id="ABJ91106.1"/>
    </source>
</evidence>
<keyword evidence="1" id="KW-0812">Transmembrane</keyword>
<gene>
    <name evidence="2" type="primary">ND6</name>
</gene>
<keyword evidence="1" id="KW-0472">Membrane</keyword>
<feature type="transmembrane region" description="Helical" evidence="1">
    <location>
        <begin position="52"/>
        <end position="70"/>
    </location>
</feature>
<name>C9V3M9_9BIVA</name>
<dbReference type="EMBL" id="EF043342">
    <property type="protein sequence ID" value="ABJ91106.1"/>
    <property type="molecule type" value="Genomic_DNA"/>
</dbReference>
<evidence type="ECO:0000256" key="1">
    <source>
        <dbReference type="SAM" id="Phobius"/>
    </source>
</evidence>
<proteinExistence type="predicted"/>
<feature type="transmembrane region" description="Helical" evidence="1">
    <location>
        <begin position="28"/>
        <end position="45"/>
    </location>
</feature>
<dbReference type="RefSeq" id="YP_003208293.1">
    <property type="nucleotide sequence ID" value="NC_013275.1"/>
</dbReference>
<geneLocation type="mitochondrion" evidence="2"/>